<name>A0A418YNX3_9SPHN</name>
<dbReference type="OrthoDB" id="119963at2"/>
<gene>
    <name evidence="2" type="ORF">D0Z70_18040</name>
</gene>
<proteinExistence type="predicted"/>
<dbReference type="AlphaFoldDB" id="A0A418YNX3"/>
<reference evidence="2 3" key="1">
    <citation type="submission" date="2018-08" db="EMBL/GenBank/DDBJ databases">
        <title>Sphingobium sp. EO9.</title>
        <authorList>
            <person name="Park Y."/>
            <person name="Kim K.H."/>
            <person name="Jeon C.O."/>
        </authorList>
    </citation>
    <scope>NUCLEOTIDE SEQUENCE [LARGE SCALE GENOMIC DNA]</scope>
    <source>
        <strain evidence="2 3">EO9</strain>
    </source>
</reference>
<dbReference type="Pfam" id="PF13471">
    <property type="entry name" value="Transglut_core3"/>
    <property type="match status" value="1"/>
</dbReference>
<organism evidence="2 3">
    <name type="scientific">Sphingobium terrigena</name>
    <dbReference type="NCBI Taxonomy" id="2304063"/>
    <lineage>
        <taxon>Bacteria</taxon>
        <taxon>Pseudomonadati</taxon>
        <taxon>Pseudomonadota</taxon>
        <taxon>Alphaproteobacteria</taxon>
        <taxon>Sphingomonadales</taxon>
        <taxon>Sphingomonadaceae</taxon>
        <taxon>Sphingobium</taxon>
    </lineage>
</organism>
<evidence type="ECO:0000259" key="1">
    <source>
        <dbReference type="Pfam" id="PF13471"/>
    </source>
</evidence>
<feature type="domain" description="Microcin J25-processing protein McjB C-terminal" evidence="1">
    <location>
        <begin position="98"/>
        <end position="213"/>
    </location>
</feature>
<dbReference type="Proteomes" id="UP000283469">
    <property type="component" value="Unassembled WGS sequence"/>
</dbReference>
<dbReference type="RefSeq" id="WP_119748818.1">
    <property type="nucleotide sequence ID" value="NZ_QVRA01000020.1"/>
</dbReference>
<evidence type="ECO:0000313" key="3">
    <source>
        <dbReference type="Proteomes" id="UP000283469"/>
    </source>
</evidence>
<accession>A0A418YNX3</accession>
<dbReference type="EMBL" id="QVRA01000020">
    <property type="protein sequence ID" value="RJG52940.1"/>
    <property type="molecule type" value="Genomic_DNA"/>
</dbReference>
<protein>
    <submittedName>
        <fullName evidence="2">Lasso peptide biosynthesis B2 protein</fullName>
    </submittedName>
</protein>
<keyword evidence="3" id="KW-1185">Reference proteome</keyword>
<comment type="caution">
    <text evidence="2">The sequence shown here is derived from an EMBL/GenBank/DDBJ whole genome shotgun (WGS) entry which is preliminary data.</text>
</comment>
<dbReference type="NCBIfam" id="NF033537">
    <property type="entry name" value="lasso_biosyn_B2"/>
    <property type="match status" value="1"/>
</dbReference>
<dbReference type="InterPro" id="IPR053521">
    <property type="entry name" value="McjB-like"/>
</dbReference>
<evidence type="ECO:0000313" key="2">
    <source>
        <dbReference type="EMBL" id="RJG52940.1"/>
    </source>
</evidence>
<sequence>MAYILRSGVSYAWVGSVPVILDLDHNRYFKLSPRGSAALLRLEQGQMAIPGDAEILLESGLVCERECASTIAPTENMPVITASYFDEQRRPSLRHVMVAVVDQLWSFAVIRRAGLAVAVAKLQRRIQRSRGQECPGNISSLVGAYRLIDLLLSAENRCLVRSFALARSLTRYGVPFSLVIGVRTGPFGAHCWVQKGESSVSDHRDKAREYVPVLIL</sequence>
<dbReference type="InterPro" id="IPR032708">
    <property type="entry name" value="McjB_C"/>
</dbReference>